<proteinExistence type="predicted"/>
<dbReference type="Proteomes" id="UP001164819">
    <property type="component" value="Chromosome"/>
</dbReference>
<name>A0A9E9L757_9BURK</name>
<dbReference type="RefSeq" id="WP_269282640.1">
    <property type="nucleotide sequence ID" value="NZ_CP098251.1"/>
</dbReference>
<dbReference type="EMBL" id="CP098251">
    <property type="protein sequence ID" value="WAV90680.1"/>
    <property type="molecule type" value="Genomic_DNA"/>
</dbReference>
<sequence length="110" mass="12273">MTDKLKDKIEKFLAMCLKSKSEKEGDTSIKVDELTEEQHREIAEDAVAITNSLVELQRLLPVSRKLAELGYLLEVQGKITVKAGEAYDEAALNFFSDMYGGGIALSKRLH</sequence>
<accession>A0A9E9L757</accession>
<dbReference type="AlphaFoldDB" id="A0A9E9L757"/>
<protein>
    <submittedName>
        <fullName evidence="1">Uncharacterized protein</fullName>
    </submittedName>
</protein>
<reference evidence="1" key="1">
    <citation type="journal article" date="2022" name="Front. Microbiol.">
        <title>New perspectives on an old grouping: The genomic and phenotypic variability of Oxalobacter formigenes and the implications for calcium oxalate stone prevention.</title>
        <authorList>
            <person name="Chmiel J.A."/>
            <person name="Carr C."/>
            <person name="Stuivenberg G.A."/>
            <person name="Venema R."/>
            <person name="Chanyi R.M."/>
            <person name="Al K.F."/>
            <person name="Giguere D."/>
            <person name="Say H."/>
            <person name="Akouris P.P."/>
            <person name="Dominguez Romero S.A."/>
            <person name="Kwong A."/>
            <person name="Tai V."/>
            <person name="Koval S.F."/>
            <person name="Razvi H."/>
            <person name="Bjazevic J."/>
            <person name="Burton J.P."/>
        </authorList>
    </citation>
    <scope>NUCLEOTIDE SEQUENCE</scope>
    <source>
        <strain evidence="1">OxK</strain>
    </source>
</reference>
<gene>
    <name evidence="1" type="ORF">NB646_07410</name>
</gene>
<organism evidence="1">
    <name type="scientific">Oxalobacter aliiformigenes</name>
    <dbReference type="NCBI Taxonomy" id="2946593"/>
    <lineage>
        <taxon>Bacteria</taxon>
        <taxon>Pseudomonadati</taxon>
        <taxon>Pseudomonadota</taxon>
        <taxon>Betaproteobacteria</taxon>
        <taxon>Burkholderiales</taxon>
        <taxon>Oxalobacteraceae</taxon>
        <taxon>Oxalobacter</taxon>
    </lineage>
</organism>
<evidence type="ECO:0000313" key="1">
    <source>
        <dbReference type="EMBL" id="WAV90680.1"/>
    </source>
</evidence>